<dbReference type="PROSITE" id="PS00022">
    <property type="entry name" value="EGF_1"/>
    <property type="match status" value="1"/>
</dbReference>
<dbReference type="InterPro" id="IPR000742">
    <property type="entry name" value="EGF"/>
</dbReference>
<name>A0ABQ7TCM0_PHRPL</name>
<gene>
    <name evidence="5" type="ORF">JD844_003260</name>
</gene>
<dbReference type="SMART" id="SM00179">
    <property type="entry name" value="EGF_CA"/>
    <property type="match status" value="2"/>
</dbReference>
<evidence type="ECO:0000259" key="4">
    <source>
        <dbReference type="PROSITE" id="PS50026"/>
    </source>
</evidence>
<keyword evidence="1 3" id="KW-0245">EGF-like domain</keyword>
<evidence type="ECO:0000313" key="5">
    <source>
        <dbReference type="EMBL" id="KAH0627495.1"/>
    </source>
</evidence>
<dbReference type="InterPro" id="IPR053119">
    <property type="entry name" value="Cubilin_domain"/>
</dbReference>
<evidence type="ECO:0000256" key="1">
    <source>
        <dbReference type="ARBA" id="ARBA00022536"/>
    </source>
</evidence>
<dbReference type="Proteomes" id="UP000826234">
    <property type="component" value="Unassembled WGS sequence"/>
</dbReference>
<dbReference type="PANTHER" id="PTHR47761">
    <property type="entry name" value="C-TYPE LECTIN-RELATED"/>
    <property type="match status" value="1"/>
</dbReference>
<dbReference type="Pfam" id="PF00008">
    <property type="entry name" value="EGF"/>
    <property type="match status" value="1"/>
</dbReference>
<dbReference type="InterPro" id="IPR049883">
    <property type="entry name" value="NOTCH1_EGF-like"/>
</dbReference>
<dbReference type="CDD" id="cd22201">
    <property type="entry name" value="cubilin_NTD"/>
    <property type="match status" value="1"/>
</dbReference>
<dbReference type="SMART" id="SM00181">
    <property type="entry name" value="EGF"/>
    <property type="match status" value="1"/>
</dbReference>
<organism evidence="5 6">
    <name type="scientific">Phrynosoma platyrhinos</name>
    <name type="common">Desert horned lizard</name>
    <dbReference type="NCBI Taxonomy" id="52577"/>
    <lineage>
        <taxon>Eukaryota</taxon>
        <taxon>Metazoa</taxon>
        <taxon>Chordata</taxon>
        <taxon>Craniata</taxon>
        <taxon>Vertebrata</taxon>
        <taxon>Euteleostomi</taxon>
        <taxon>Lepidosauria</taxon>
        <taxon>Squamata</taxon>
        <taxon>Bifurcata</taxon>
        <taxon>Unidentata</taxon>
        <taxon>Episquamata</taxon>
        <taxon>Toxicofera</taxon>
        <taxon>Iguania</taxon>
        <taxon>Phrynosomatidae</taxon>
        <taxon>Phrynosomatinae</taxon>
        <taxon>Phrynosoma</taxon>
    </lineage>
</organism>
<comment type="caution">
    <text evidence="3">Lacks conserved residue(s) required for the propagation of feature annotation.</text>
</comment>
<dbReference type="PROSITE" id="PS00010">
    <property type="entry name" value="ASX_HYDROXYL"/>
    <property type="match status" value="1"/>
</dbReference>
<dbReference type="EMBL" id="JAIPUX010000521">
    <property type="protein sequence ID" value="KAH0627495.1"/>
    <property type="molecule type" value="Genomic_DNA"/>
</dbReference>
<dbReference type="InterPro" id="IPR000152">
    <property type="entry name" value="EGF-type_Asp/Asn_hydroxyl_site"/>
</dbReference>
<dbReference type="Pfam" id="PF07645">
    <property type="entry name" value="EGF_CA"/>
    <property type="match status" value="1"/>
</dbReference>
<dbReference type="PROSITE" id="PS50026">
    <property type="entry name" value="EGF_3"/>
    <property type="match status" value="2"/>
</dbReference>
<dbReference type="Gene3D" id="2.10.25.10">
    <property type="entry name" value="Laminin"/>
    <property type="match status" value="2"/>
</dbReference>
<evidence type="ECO:0000256" key="3">
    <source>
        <dbReference type="PROSITE-ProRule" id="PRU00076"/>
    </source>
</evidence>
<comment type="caution">
    <text evidence="5">The sequence shown here is derived from an EMBL/GenBank/DDBJ whole genome shotgun (WGS) entry which is preliminary data.</text>
</comment>
<reference evidence="5 6" key="1">
    <citation type="journal article" date="2022" name="Gigascience">
        <title>A chromosome-level genome assembly and annotation of the desert horned lizard, Phrynosoma platyrhinos, provides insight into chromosomal rearrangements among reptiles.</title>
        <authorList>
            <person name="Koochekian N."/>
            <person name="Ascanio A."/>
            <person name="Farleigh K."/>
            <person name="Card D.C."/>
            <person name="Schield D.R."/>
            <person name="Castoe T.A."/>
            <person name="Jezkova T."/>
        </authorList>
    </citation>
    <scope>NUCLEOTIDE SEQUENCE [LARGE SCALE GENOMIC DNA]</scope>
    <source>
        <strain evidence="5">NK-2021</strain>
    </source>
</reference>
<keyword evidence="6" id="KW-1185">Reference proteome</keyword>
<dbReference type="PANTHER" id="PTHR47761:SF1">
    <property type="entry name" value="C-TYPE LECTIN-RELATED"/>
    <property type="match status" value="1"/>
</dbReference>
<keyword evidence="2 3" id="KW-1015">Disulfide bond</keyword>
<proteinExistence type="predicted"/>
<feature type="domain" description="EGF-like" evidence="4">
    <location>
        <begin position="165"/>
        <end position="193"/>
    </location>
</feature>
<evidence type="ECO:0000256" key="2">
    <source>
        <dbReference type="ARBA" id="ARBA00023157"/>
    </source>
</evidence>
<dbReference type="SUPFAM" id="SSF57196">
    <property type="entry name" value="EGF/Laminin"/>
    <property type="match status" value="1"/>
</dbReference>
<protein>
    <recommendedName>
        <fullName evidence="4">EGF-like domain-containing protein</fullName>
    </recommendedName>
</protein>
<accession>A0ABQ7TCM0</accession>
<evidence type="ECO:0000313" key="6">
    <source>
        <dbReference type="Proteomes" id="UP000826234"/>
    </source>
</evidence>
<dbReference type="InterPro" id="IPR001881">
    <property type="entry name" value="EGF-like_Ca-bd_dom"/>
</dbReference>
<dbReference type="CDD" id="cd00054">
    <property type="entry name" value="EGF_CA"/>
    <property type="match status" value="2"/>
</dbReference>
<feature type="disulfide bond" evidence="3">
    <location>
        <begin position="153"/>
        <end position="162"/>
    </location>
</feature>
<sequence length="193" mass="21729">MSSETGNLVFYAGSAKNIEFKTGSRGRIKINEEDLTETLSQIQKNKDEILELKRTASIPQNIISQITQLHSKVSLNSYNITNKDVQFPTIIWNKFPIENIEGRIQNLEQNFNRTDFIFLLISIQTFLRKACNSNPCQNSGTCINLLDAFFCLCPDNWQGPFCSVDVNECQIYAGTPLACQNGATCINTPGSYR</sequence>
<feature type="domain" description="EGF-like" evidence="4">
    <location>
        <begin position="127"/>
        <end position="163"/>
    </location>
</feature>